<dbReference type="EMBL" id="JAGYWB010000008">
    <property type="protein sequence ID" value="KAI0513555.1"/>
    <property type="molecule type" value="Genomic_DNA"/>
</dbReference>
<gene>
    <name evidence="1" type="ORF">KFK09_009580</name>
</gene>
<proteinExistence type="predicted"/>
<dbReference type="OrthoDB" id="1726376at2759"/>
<evidence type="ECO:0000313" key="1">
    <source>
        <dbReference type="EMBL" id="KAI0513555.1"/>
    </source>
</evidence>
<keyword evidence="2" id="KW-1185">Reference proteome</keyword>
<dbReference type="AlphaFoldDB" id="A0A8T3BKC8"/>
<organism evidence="1 2">
    <name type="scientific">Dendrobium nobile</name>
    <name type="common">Orchid</name>
    <dbReference type="NCBI Taxonomy" id="94219"/>
    <lineage>
        <taxon>Eukaryota</taxon>
        <taxon>Viridiplantae</taxon>
        <taxon>Streptophyta</taxon>
        <taxon>Embryophyta</taxon>
        <taxon>Tracheophyta</taxon>
        <taxon>Spermatophyta</taxon>
        <taxon>Magnoliopsida</taxon>
        <taxon>Liliopsida</taxon>
        <taxon>Asparagales</taxon>
        <taxon>Orchidaceae</taxon>
        <taxon>Epidendroideae</taxon>
        <taxon>Malaxideae</taxon>
        <taxon>Dendrobiinae</taxon>
        <taxon>Dendrobium</taxon>
    </lineage>
</organism>
<dbReference type="Proteomes" id="UP000829196">
    <property type="component" value="Unassembled WGS sequence"/>
</dbReference>
<accession>A0A8T3BKC8</accession>
<sequence>MNIIVNFMLKGYCCFLADSKGYIVDDDGIDFVKFSHLRDIKAQQRSLRYKPPPCSR</sequence>
<comment type="caution">
    <text evidence="1">The sequence shown here is derived from an EMBL/GenBank/DDBJ whole genome shotgun (WGS) entry which is preliminary data.</text>
</comment>
<name>A0A8T3BKC8_DENNO</name>
<reference evidence="1" key="1">
    <citation type="journal article" date="2022" name="Front. Genet.">
        <title>Chromosome-Scale Assembly of the Dendrobium nobile Genome Provides Insights Into the Molecular Mechanism of the Biosynthesis of the Medicinal Active Ingredient of Dendrobium.</title>
        <authorList>
            <person name="Xu Q."/>
            <person name="Niu S.-C."/>
            <person name="Li K.-L."/>
            <person name="Zheng P.-J."/>
            <person name="Zhang X.-J."/>
            <person name="Jia Y."/>
            <person name="Liu Y."/>
            <person name="Niu Y.-X."/>
            <person name="Yu L.-H."/>
            <person name="Chen D.-F."/>
            <person name="Zhang G.-Q."/>
        </authorList>
    </citation>
    <scope>NUCLEOTIDE SEQUENCE</scope>
    <source>
        <tissue evidence="1">Leaf</tissue>
    </source>
</reference>
<evidence type="ECO:0000313" key="2">
    <source>
        <dbReference type="Proteomes" id="UP000829196"/>
    </source>
</evidence>
<protein>
    <submittedName>
        <fullName evidence="1">Uncharacterized protein</fullName>
    </submittedName>
</protein>